<dbReference type="InterPro" id="IPR029044">
    <property type="entry name" value="Nucleotide-diphossugar_trans"/>
</dbReference>
<sequence length="202" mass="21987">MSESIWIIILAAGQSKRMGSPKQLLPIQGESLIRFVAQKAVSVQAEGVHVGIVGTDEPRMKEQCAELPVAWIENRQADQGMSTSIRAGIEHAMACGAGAVMVILGDQPDLDPAVMTRMAAAYRRTRSPILQARYRGQPGHPVMFDRALFADLLQLEGDSGAKLLIRQNSAAVQFIDVSSAMPPDLDTPDDYRNYLRDRGAAE</sequence>
<reference evidence="2 3" key="1">
    <citation type="submission" date="2019-03" db="EMBL/GenBank/DDBJ databases">
        <title>This is whole genome sequence of Paenibacillus sp MS74 strain.</title>
        <authorList>
            <person name="Trinh H.N."/>
        </authorList>
    </citation>
    <scope>NUCLEOTIDE SEQUENCE [LARGE SCALE GENOMIC DNA]</scope>
    <source>
        <strain evidence="2 3">MS74</strain>
    </source>
</reference>
<dbReference type="Pfam" id="PF12804">
    <property type="entry name" value="NTP_transf_3"/>
    <property type="match status" value="1"/>
</dbReference>
<dbReference type="PANTHER" id="PTHR43777:SF1">
    <property type="entry name" value="MOLYBDENUM COFACTOR CYTIDYLYLTRANSFERASE"/>
    <property type="match status" value="1"/>
</dbReference>
<evidence type="ECO:0000313" key="2">
    <source>
        <dbReference type="EMBL" id="TDF92015.1"/>
    </source>
</evidence>
<evidence type="ECO:0000259" key="1">
    <source>
        <dbReference type="Pfam" id="PF12804"/>
    </source>
</evidence>
<evidence type="ECO:0000313" key="3">
    <source>
        <dbReference type="Proteomes" id="UP000295636"/>
    </source>
</evidence>
<feature type="domain" description="MobA-like NTP transferase" evidence="1">
    <location>
        <begin position="8"/>
        <end position="168"/>
    </location>
</feature>
<protein>
    <submittedName>
        <fullName evidence="2">Nucleotidyltransferase family protein</fullName>
    </submittedName>
</protein>
<dbReference type="EMBL" id="SMRT01000023">
    <property type="protein sequence ID" value="TDF92015.1"/>
    <property type="molecule type" value="Genomic_DNA"/>
</dbReference>
<gene>
    <name evidence="2" type="ORF">E1757_31185</name>
</gene>
<dbReference type="PANTHER" id="PTHR43777">
    <property type="entry name" value="MOLYBDENUM COFACTOR CYTIDYLYLTRANSFERASE"/>
    <property type="match status" value="1"/>
</dbReference>
<proteinExistence type="predicted"/>
<name>A0A4R5KBS4_9BACL</name>
<accession>A0A4R5KBS4</accession>
<dbReference type="Gene3D" id="3.90.550.10">
    <property type="entry name" value="Spore Coat Polysaccharide Biosynthesis Protein SpsA, Chain A"/>
    <property type="match status" value="1"/>
</dbReference>
<dbReference type="SUPFAM" id="SSF53448">
    <property type="entry name" value="Nucleotide-diphospho-sugar transferases"/>
    <property type="match status" value="1"/>
</dbReference>
<keyword evidence="2" id="KW-0808">Transferase</keyword>
<comment type="caution">
    <text evidence="2">The sequence shown here is derived from an EMBL/GenBank/DDBJ whole genome shotgun (WGS) entry which is preliminary data.</text>
</comment>
<dbReference type="RefSeq" id="WP_133235667.1">
    <property type="nucleotide sequence ID" value="NZ_SMRT01000023.1"/>
</dbReference>
<keyword evidence="3" id="KW-1185">Reference proteome</keyword>
<organism evidence="2 3">
    <name type="scientific">Paenibacillus piri</name>
    <dbReference type="NCBI Taxonomy" id="2547395"/>
    <lineage>
        <taxon>Bacteria</taxon>
        <taxon>Bacillati</taxon>
        <taxon>Bacillota</taxon>
        <taxon>Bacilli</taxon>
        <taxon>Bacillales</taxon>
        <taxon>Paenibacillaceae</taxon>
        <taxon>Paenibacillus</taxon>
    </lineage>
</organism>
<dbReference type="InterPro" id="IPR025877">
    <property type="entry name" value="MobA-like_NTP_Trfase"/>
</dbReference>
<dbReference type="CDD" id="cd04182">
    <property type="entry name" value="GT_2_like_f"/>
    <property type="match status" value="1"/>
</dbReference>
<dbReference type="GO" id="GO:0016779">
    <property type="term" value="F:nucleotidyltransferase activity"/>
    <property type="evidence" value="ECO:0007669"/>
    <property type="project" value="UniProtKB-ARBA"/>
</dbReference>
<dbReference type="AlphaFoldDB" id="A0A4R5KBS4"/>
<dbReference type="OrthoDB" id="285216at2"/>
<dbReference type="Proteomes" id="UP000295636">
    <property type="component" value="Unassembled WGS sequence"/>
</dbReference>